<dbReference type="AlphaFoldDB" id="A0A7C4WBZ4"/>
<keyword evidence="6 9" id="KW-0143">Chaperone</keyword>
<dbReference type="GO" id="GO:0005737">
    <property type="term" value="C:cytoplasm"/>
    <property type="evidence" value="ECO:0007669"/>
    <property type="project" value="UniProtKB-SubCell"/>
</dbReference>
<evidence type="ECO:0000256" key="2">
    <source>
        <dbReference type="ARBA" id="ARBA00008045"/>
    </source>
</evidence>
<evidence type="ECO:0000256" key="4">
    <source>
        <dbReference type="ARBA" id="ARBA00016304"/>
    </source>
</evidence>
<comment type="similarity">
    <text evidence="2 9">Belongs to the prefoldin subunit beta family.</text>
</comment>
<evidence type="ECO:0000256" key="6">
    <source>
        <dbReference type="ARBA" id="ARBA00023186"/>
    </source>
</evidence>
<dbReference type="GO" id="GO:0044183">
    <property type="term" value="F:protein folding chaperone"/>
    <property type="evidence" value="ECO:0007669"/>
    <property type="project" value="TreeGrafter"/>
</dbReference>
<dbReference type="PANTHER" id="PTHR20903:SF0">
    <property type="entry name" value="PREFOLDIN SUBUNIT 1"/>
    <property type="match status" value="1"/>
</dbReference>
<evidence type="ECO:0000256" key="3">
    <source>
        <dbReference type="ARBA" id="ARBA00011716"/>
    </source>
</evidence>
<dbReference type="Gene3D" id="1.10.287.370">
    <property type="match status" value="1"/>
</dbReference>
<dbReference type="PANTHER" id="PTHR20903">
    <property type="entry name" value="PREFOLDIN SUBUNIT 1-RELATED"/>
    <property type="match status" value="1"/>
</dbReference>
<evidence type="ECO:0000256" key="10">
    <source>
        <dbReference type="SAM" id="Coils"/>
    </source>
</evidence>
<evidence type="ECO:0000256" key="8">
    <source>
        <dbReference type="ARBA" id="ARBA00033461"/>
    </source>
</evidence>
<dbReference type="InterPro" id="IPR002777">
    <property type="entry name" value="PFD_beta-like"/>
</dbReference>
<dbReference type="GO" id="GO:0016272">
    <property type="term" value="C:prefoldin complex"/>
    <property type="evidence" value="ECO:0007669"/>
    <property type="project" value="UniProtKB-UniRule"/>
</dbReference>
<dbReference type="InterPro" id="IPR012713">
    <property type="entry name" value="PfdB"/>
</dbReference>
<evidence type="ECO:0000256" key="9">
    <source>
        <dbReference type="HAMAP-Rule" id="MF_00307"/>
    </source>
</evidence>
<dbReference type="EMBL" id="DTPI01000008">
    <property type="protein sequence ID" value="HGE65847.1"/>
    <property type="molecule type" value="Genomic_DNA"/>
</dbReference>
<evidence type="ECO:0000256" key="1">
    <source>
        <dbReference type="ARBA" id="ARBA00004496"/>
    </source>
</evidence>
<evidence type="ECO:0000313" key="11">
    <source>
        <dbReference type="EMBL" id="HGE65847.1"/>
    </source>
</evidence>
<gene>
    <name evidence="9" type="primary">pfdB</name>
    <name evidence="12" type="ORF">ENT89_04485</name>
    <name evidence="11" type="ORF">ENX77_01765</name>
</gene>
<dbReference type="SUPFAM" id="SSF46579">
    <property type="entry name" value="Prefoldin"/>
    <property type="match status" value="1"/>
</dbReference>
<comment type="subunit">
    <text evidence="3 9">Heterohexamer of two alpha and four beta subunits.</text>
</comment>
<evidence type="ECO:0000256" key="7">
    <source>
        <dbReference type="ARBA" id="ARBA00025077"/>
    </source>
</evidence>
<protein>
    <recommendedName>
        <fullName evidence="4 9">Prefoldin subunit beta</fullName>
    </recommendedName>
    <alternativeName>
        <fullName evidence="8 9">GimC subunit beta</fullName>
    </alternativeName>
</protein>
<organism evidence="12">
    <name type="scientific">Geoglobus ahangari</name>
    <dbReference type="NCBI Taxonomy" id="113653"/>
    <lineage>
        <taxon>Archaea</taxon>
        <taxon>Methanobacteriati</taxon>
        <taxon>Methanobacteriota</taxon>
        <taxon>Archaeoglobi</taxon>
        <taxon>Archaeoglobales</taxon>
        <taxon>Archaeoglobaceae</taxon>
        <taxon>Geoglobus</taxon>
    </lineage>
</organism>
<evidence type="ECO:0000256" key="5">
    <source>
        <dbReference type="ARBA" id="ARBA00022490"/>
    </source>
</evidence>
<feature type="coiled-coil region" evidence="10">
    <location>
        <begin position="8"/>
        <end position="112"/>
    </location>
</feature>
<dbReference type="NCBIfam" id="TIGR02338">
    <property type="entry name" value="gimC_beta"/>
    <property type="match status" value="1"/>
</dbReference>
<dbReference type="InterPro" id="IPR009053">
    <property type="entry name" value="Prefoldin"/>
</dbReference>
<reference evidence="12" key="1">
    <citation type="journal article" date="2020" name="mSystems">
        <title>Genome- and Community-Level Interaction Insights into Carbon Utilization and Element Cycling Functions of Hydrothermarchaeota in Hydrothermal Sediment.</title>
        <authorList>
            <person name="Zhou Z."/>
            <person name="Liu Y."/>
            <person name="Xu W."/>
            <person name="Pan J."/>
            <person name="Luo Z.H."/>
            <person name="Li M."/>
        </authorList>
    </citation>
    <scope>NUCLEOTIDE SEQUENCE [LARGE SCALE GENOMIC DNA]</scope>
    <source>
        <strain evidence="12">SpSt-62</strain>
        <strain evidence="11">SpSt-97</strain>
    </source>
</reference>
<comment type="caution">
    <text evidence="12">The sequence shown here is derived from an EMBL/GenBank/DDBJ whole genome shotgun (WGS) entry which is preliminary data.</text>
</comment>
<sequence>MGELPPQVQNMVAQLQQLQQQLQLVVTQKAQLEALIKETQDALSELEKSKEDFAYKAVGNVMVKLEKSEVIKDLKEKLETYEVRKNMLERQENKLRERLSDLQSKLQAMLGRTQAG</sequence>
<keyword evidence="10" id="KW-0175">Coiled coil</keyword>
<dbReference type="HAMAP" id="MF_00307">
    <property type="entry name" value="PfdB"/>
    <property type="match status" value="1"/>
</dbReference>
<dbReference type="GO" id="GO:0051082">
    <property type="term" value="F:unfolded protein binding"/>
    <property type="evidence" value="ECO:0007669"/>
    <property type="project" value="UniProtKB-UniRule"/>
</dbReference>
<keyword evidence="5 9" id="KW-0963">Cytoplasm</keyword>
<dbReference type="EMBL" id="DTAK01000030">
    <property type="protein sequence ID" value="HGU59419.1"/>
    <property type="molecule type" value="Genomic_DNA"/>
</dbReference>
<proteinExistence type="inferred from homology"/>
<accession>A0A7C4WBZ4</accession>
<comment type="function">
    <text evidence="7 9">Molecular chaperone capable of stabilizing a range of proteins. Seems to fulfill an ATP-independent, HSP70-like function in archaeal de novo protein folding.</text>
</comment>
<dbReference type="CDD" id="cd23162">
    <property type="entry name" value="Prefoldin_beta_GimC"/>
    <property type="match status" value="1"/>
</dbReference>
<evidence type="ECO:0000313" key="12">
    <source>
        <dbReference type="EMBL" id="HGU59419.1"/>
    </source>
</evidence>
<comment type="subcellular location">
    <subcellularLocation>
        <location evidence="1 9">Cytoplasm</location>
    </subcellularLocation>
</comment>
<dbReference type="Pfam" id="PF01920">
    <property type="entry name" value="Prefoldin_2"/>
    <property type="match status" value="1"/>
</dbReference>
<name>A0A7C4WBZ4_9EURY</name>